<sequence length="232" mass="25831">MATEPERTASLADKYFDRFYASAGPGIDKTLTPYRKEMYLDVRGDVLEIGSGHGSTFKYLKTDQITKLVCLEPNVAMHPTLVAAAKEAGFDKEKGNFVLFAKPGEALAPTTTTTSAPPFGQYDFIISNLVLCTVGNVDVVLDSIHVSLKPGGTFVFLEHHAAEKGTWTRFFQEWTNPAWKIFADGCNLNRDLEQDIKKRWNGDEQLTCEELPEPLLNSLLPLFRGRAVNPKM</sequence>
<evidence type="ECO:0008006" key="3">
    <source>
        <dbReference type="Google" id="ProtNLM"/>
    </source>
</evidence>
<gene>
    <name evidence="1" type="ORF">M427DRAFT_61886</name>
</gene>
<keyword evidence="2" id="KW-1185">Reference proteome</keyword>
<dbReference type="CDD" id="cd02440">
    <property type="entry name" value="AdoMet_MTases"/>
    <property type="match status" value="1"/>
</dbReference>
<dbReference type="OrthoDB" id="540004at2759"/>
<protein>
    <recommendedName>
        <fullName evidence="3">S-adenosyl-L-methionine-dependent methyltransferase</fullName>
    </recommendedName>
</protein>
<dbReference type="Proteomes" id="UP000070544">
    <property type="component" value="Unassembled WGS sequence"/>
</dbReference>
<proteinExistence type="predicted"/>
<dbReference type="STRING" id="1344416.A0A139A174"/>
<evidence type="ECO:0000313" key="2">
    <source>
        <dbReference type="Proteomes" id="UP000070544"/>
    </source>
</evidence>
<dbReference type="SUPFAM" id="SSF53335">
    <property type="entry name" value="S-adenosyl-L-methionine-dependent methyltransferases"/>
    <property type="match status" value="1"/>
</dbReference>
<dbReference type="PANTHER" id="PTHR45036:SF1">
    <property type="entry name" value="METHYLTRANSFERASE LIKE 7A"/>
    <property type="match status" value="1"/>
</dbReference>
<dbReference type="AlphaFoldDB" id="A0A139A174"/>
<reference evidence="1 2" key="1">
    <citation type="journal article" date="2015" name="Genome Biol. Evol.">
        <title>Phylogenomic analyses indicate that early fungi evolved digesting cell walls of algal ancestors of land plants.</title>
        <authorList>
            <person name="Chang Y."/>
            <person name="Wang S."/>
            <person name="Sekimoto S."/>
            <person name="Aerts A.L."/>
            <person name="Choi C."/>
            <person name="Clum A."/>
            <person name="LaButti K.M."/>
            <person name="Lindquist E.A."/>
            <person name="Yee Ngan C."/>
            <person name="Ohm R.A."/>
            <person name="Salamov A.A."/>
            <person name="Grigoriev I.V."/>
            <person name="Spatafora J.W."/>
            <person name="Berbee M.L."/>
        </authorList>
    </citation>
    <scope>NUCLEOTIDE SEQUENCE [LARGE SCALE GENOMIC DNA]</scope>
    <source>
        <strain evidence="1 2">JEL478</strain>
    </source>
</reference>
<dbReference type="Gene3D" id="3.40.50.150">
    <property type="entry name" value="Vaccinia Virus protein VP39"/>
    <property type="match status" value="1"/>
</dbReference>
<evidence type="ECO:0000313" key="1">
    <source>
        <dbReference type="EMBL" id="KXS10526.1"/>
    </source>
</evidence>
<dbReference type="PANTHER" id="PTHR45036">
    <property type="entry name" value="METHYLTRANSFERASE LIKE 7B"/>
    <property type="match status" value="1"/>
</dbReference>
<dbReference type="EMBL" id="KQ965820">
    <property type="protein sequence ID" value="KXS10526.1"/>
    <property type="molecule type" value="Genomic_DNA"/>
</dbReference>
<organism evidence="1 2">
    <name type="scientific">Gonapodya prolifera (strain JEL478)</name>
    <name type="common">Monoblepharis prolifera</name>
    <dbReference type="NCBI Taxonomy" id="1344416"/>
    <lineage>
        <taxon>Eukaryota</taxon>
        <taxon>Fungi</taxon>
        <taxon>Fungi incertae sedis</taxon>
        <taxon>Chytridiomycota</taxon>
        <taxon>Chytridiomycota incertae sedis</taxon>
        <taxon>Monoblepharidomycetes</taxon>
        <taxon>Monoblepharidales</taxon>
        <taxon>Gonapodyaceae</taxon>
        <taxon>Gonapodya</taxon>
    </lineage>
</organism>
<dbReference type="Pfam" id="PF13489">
    <property type="entry name" value="Methyltransf_23"/>
    <property type="match status" value="1"/>
</dbReference>
<dbReference type="InterPro" id="IPR052356">
    <property type="entry name" value="Thiol_S-MT"/>
</dbReference>
<dbReference type="InterPro" id="IPR029063">
    <property type="entry name" value="SAM-dependent_MTases_sf"/>
</dbReference>
<accession>A0A139A174</accession>
<dbReference type="OMA" id="VWEHGAS"/>
<name>A0A139A174_GONPJ</name>